<dbReference type="GO" id="GO:0016787">
    <property type="term" value="F:hydrolase activity"/>
    <property type="evidence" value="ECO:0007669"/>
    <property type="project" value="UniProtKB-KW"/>
</dbReference>
<gene>
    <name evidence="2" type="ORF">M1E25_11955</name>
</gene>
<organism evidence="2 3">
    <name type="scientific">Streptomyces meridianus</name>
    <dbReference type="NCBI Taxonomy" id="2938945"/>
    <lineage>
        <taxon>Bacteria</taxon>
        <taxon>Bacillati</taxon>
        <taxon>Actinomycetota</taxon>
        <taxon>Actinomycetes</taxon>
        <taxon>Kitasatosporales</taxon>
        <taxon>Streptomycetaceae</taxon>
        <taxon>Streptomyces</taxon>
    </lineage>
</organism>
<evidence type="ECO:0000259" key="1">
    <source>
        <dbReference type="Pfam" id="PF06259"/>
    </source>
</evidence>
<feature type="domain" description="DUF1023" evidence="1">
    <location>
        <begin position="167"/>
        <end position="340"/>
    </location>
</feature>
<protein>
    <submittedName>
        <fullName evidence="2">Alpha/beta hydrolase family protein</fullName>
    </submittedName>
</protein>
<keyword evidence="2" id="KW-0378">Hydrolase</keyword>
<evidence type="ECO:0000313" key="3">
    <source>
        <dbReference type="Proteomes" id="UP001167160"/>
    </source>
</evidence>
<name>A0ABT0X698_9ACTN</name>
<dbReference type="RefSeq" id="WP_251413899.1">
    <property type="nucleotide sequence ID" value="NZ_JAMQGM010000025.1"/>
</dbReference>
<accession>A0ABT0X698</accession>
<proteinExistence type="predicted"/>
<dbReference type="InterPro" id="IPR010427">
    <property type="entry name" value="DUF1023"/>
</dbReference>
<reference evidence="2" key="1">
    <citation type="journal article" date="2023" name="Int. J. Syst. Evol. Microbiol.">
        <title>Streptomyces meridianus sp. nov. isolated from brackish water of the Tagus estuary in Alcochete, Portugal.</title>
        <authorList>
            <person name="Santos J.D.N."/>
            <person name="Klimek D."/>
            <person name="Calusinska M."/>
            <person name="Lobo Da Cunha A."/>
            <person name="Catita J."/>
            <person name="Goncalves H."/>
            <person name="Gonzalez I."/>
            <person name="Reyes F."/>
            <person name="Lage O.M."/>
        </authorList>
    </citation>
    <scope>NUCLEOTIDE SEQUENCE</scope>
    <source>
        <strain evidence="2">MTZ3.1</strain>
    </source>
</reference>
<dbReference type="Proteomes" id="UP001167160">
    <property type="component" value="Unassembled WGS sequence"/>
</dbReference>
<dbReference type="Pfam" id="PF06259">
    <property type="entry name" value="Abhydrolase_8"/>
    <property type="match status" value="1"/>
</dbReference>
<comment type="caution">
    <text evidence="2">The sequence shown here is derived from an EMBL/GenBank/DDBJ whole genome shotgun (WGS) entry which is preliminary data.</text>
</comment>
<keyword evidence="3" id="KW-1185">Reference proteome</keyword>
<evidence type="ECO:0000313" key="2">
    <source>
        <dbReference type="EMBL" id="MCM2578062.1"/>
    </source>
</evidence>
<dbReference type="SUPFAM" id="SSF53474">
    <property type="entry name" value="alpha/beta-Hydrolases"/>
    <property type="match status" value="1"/>
</dbReference>
<sequence length="411" mass="43345">MSSFPELGSLSAGPWFGGSSARRAVLALAVVFVLLATSGWTAIRQEAAHPGPRAAAVQTWIHSSIDGRKLPKPEAGQKKIKQFFASLTGTQRTSLADRHPLVVGNLAGAPTELRYRANHTAMQQARAVDERRAADERITELGREQARTRVERLDSLLRDGRQILAFDPTGGGRVAEVLGDLDRAQRVSTVVPGVDTDLAHFERPDRPHTAPAGMARSLYQQERAEKPGVRTAVVAWADYTAPEGVGMDAATGRMAEDGAVRLNAFVRSLPGSSQVALFCHSYGSVVCGVAADDLPARASDIAVAGSPGMRAQSARELGSNARIWATRDPGDWIRDVPNLEIGGLGHGADPVSAGFGARVMSANGAHGHGDYFAPGTSSLKNFARIGVGSQDSVRCMTGGACNDGLGQTVRA</sequence>
<dbReference type="EMBL" id="JAMQGM010000025">
    <property type="protein sequence ID" value="MCM2578062.1"/>
    <property type="molecule type" value="Genomic_DNA"/>
</dbReference>
<dbReference type="InterPro" id="IPR029058">
    <property type="entry name" value="AB_hydrolase_fold"/>
</dbReference>